<organism evidence="2 3">
    <name type="scientific">Roseivirga seohaensis subsp. aquiponti</name>
    <dbReference type="NCBI Taxonomy" id="1566026"/>
    <lineage>
        <taxon>Bacteria</taxon>
        <taxon>Pseudomonadati</taxon>
        <taxon>Bacteroidota</taxon>
        <taxon>Cytophagia</taxon>
        <taxon>Cytophagales</taxon>
        <taxon>Roseivirgaceae</taxon>
        <taxon>Roseivirga</taxon>
    </lineage>
</organism>
<sequence length="91" mass="11099">MDDRRTRSERFGIKWRWLFLVGGIIYLANGISTIIKPKEIYSYLGFDFNRWLYIALHLFVAFLLLLLFIKNQKLLRQQIKDEVMRQHNEEH</sequence>
<evidence type="ECO:0000313" key="2">
    <source>
        <dbReference type="EMBL" id="KOF03132.1"/>
    </source>
</evidence>
<keyword evidence="1" id="KW-1133">Transmembrane helix</keyword>
<comment type="caution">
    <text evidence="2">The sequence shown here is derived from an EMBL/GenBank/DDBJ whole genome shotgun (WGS) entry which is preliminary data.</text>
</comment>
<evidence type="ECO:0000313" key="3">
    <source>
        <dbReference type="Proteomes" id="UP000036908"/>
    </source>
</evidence>
<feature type="transmembrane region" description="Helical" evidence="1">
    <location>
        <begin position="15"/>
        <end position="35"/>
    </location>
</feature>
<dbReference type="Proteomes" id="UP000036908">
    <property type="component" value="Unassembled WGS sequence"/>
</dbReference>
<feature type="transmembrane region" description="Helical" evidence="1">
    <location>
        <begin position="51"/>
        <end position="69"/>
    </location>
</feature>
<keyword evidence="1" id="KW-0812">Transmembrane</keyword>
<dbReference type="AlphaFoldDB" id="A0A0L8ALR0"/>
<evidence type="ECO:0000256" key="1">
    <source>
        <dbReference type="SAM" id="Phobius"/>
    </source>
</evidence>
<dbReference type="EMBL" id="JSVA01000008">
    <property type="protein sequence ID" value="KOF03132.1"/>
    <property type="molecule type" value="Genomic_DNA"/>
</dbReference>
<keyword evidence="1" id="KW-0472">Membrane</keyword>
<keyword evidence="3" id="KW-1185">Reference proteome</keyword>
<dbReference type="OrthoDB" id="982895at2"/>
<dbReference type="RefSeq" id="WP_053223058.1">
    <property type="nucleotide sequence ID" value="NZ_JSVA01000008.1"/>
</dbReference>
<name>A0A0L8ALR0_9BACT</name>
<protein>
    <submittedName>
        <fullName evidence="2">Uncharacterized protein</fullName>
    </submittedName>
</protein>
<dbReference type="PATRIC" id="fig|1566026.4.peg.3298"/>
<reference evidence="3" key="1">
    <citation type="submission" date="2014-11" db="EMBL/GenBank/DDBJ databases">
        <title>Genome sequencing of Roseivirga sp. D-25.</title>
        <authorList>
            <person name="Selvaratnam C."/>
            <person name="Thevarajoo S."/>
            <person name="Goh K.M."/>
            <person name="Eee R."/>
            <person name="Chan K.-G."/>
            <person name="Chong C.S."/>
        </authorList>
    </citation>
    <scope>NUCLEOTIDE SEQUENCE [LARGE SCALE GENOMIC DNA]</scope>
    <source>
        <strain evidence="3">D-25</strain>
    </source>
</reference>
<proteinExistence type="predicted"/>
<accession>A0A0L8ALR0</accession>
<gene>
    <name evidence="2" type="ORF">OB69_07335</name>
</gene>